<evidence type="ECO:0000313" key="1">
    <source>
        <dbReference type="EMBL" id="GGQ15789.1"/>
    </source>
</evidence>
<dbReference type="Proteomes" id="UP000654123">
    <property type="component" value="Unassembled WGS sequence"/>
</dbReference>
<evidence type="ECO:0000313" key="2">
    <source>
        <dbReference type="Proteomes" id="UP000654123"/>
    </source>
</evidence>
<proteinExistence type="predicted"/>
<comment type="caution">
    <text evidence="1">The sequence shown here is derived from an EMBL/GenBank/DDBJ whole genome shotgun (WGS) entry which is preliminary data.</text>
</comment>
<dbReference type="EMBL" id="BMSV01000007">
    <property type="protein sequence ID" value="GGQ15789.1"/>
    <property type="molecule type" value="Genomic_DNA"/>
</dbReference>
<sequence>MTEQRSPPSEVHHDQHAALRIVRLHDTRHGTATLPTATATAIPPRLVKEILGRSQITVPVNAYPHVVQDNNAGL</sequence>
<reference evidence="1" key="1">
    <citation type="journal article" date="2014" name="Int. J. Syst. Evol. Microbiol.">
        <title>Complete genome sequence of Corynebacterium casei LMG S-19264T (=DSM 44701T), isolated from a smear-ripened cheese.</title>
        <authorList>
            <consortium name="US DOE Joint Genome Institute (JGI-PGF)"/>
            <person name="Walter F."/>
            <person name="Albersmeier A."/>
            <person name="Kalinowski J."/>
            <person name="Ruckert C."/>
        </authorList>
    </citation>
    <scope>NUCLEOTIDE SEQUENCE</scope>
    <source>
        <strain evidence="1">JCM 4335</strain>
    </source>
</reference>
<keyword evidence="2" id="KW-1185">Reference proteome</keyword>
<dbReference type="AlphaFoldDB" id="A0A918B209"/>
<gene>
    <name evidence="1" type="ORF">GCM10010249_38090</name>
</gene>
<organism evidence="1 2">
    <name type="scientific">Streptomyces roseolilacinus</name>
    <dbReference type="NCBI Taxonomy" id="66904"/>
    <lineage>
        <taxon>Bacteria</taxon>
        <taxon>Bacillati</taxon>
        <taxon>Actinomycetota</taxon>
        <taxon>Actinomycetes</taxon>
        <taxon>Kitasatosporales</taxon>
        <taxon>Streptomycetaceae</taxon>
        <taxon>Streptomyces</taxon>
    </lineage>
</organism>
<accession>A0A918B209</accession>
<name>A0A918B209_9ACTN</name>
<reference evidence="1" key="2">
    <citation type="submission" date="2020-09" db="EMBL/GenBank/DDBJ databases">
        <authorList>
            <person name="Sun Q."/>
            <person name="Ohkuma M."/>
        </authorList>
    </citation>
    <scope>NUCLEOTIDE SEQUENCE</scope>
    <source>
        <strain evidence="1">JCM 4335</strain>
    </source>
</reference>
<protein>
    <submittedName>
        <fullName evidence="1">Uncharacterized protein</fullName>
    </submittedName>
</protein>
<dbReference type="RefSeq" id="WP_189535469.1">
    <property type="nucleotide sequence ID" value="NZ_BMSV01000007.1"/>
</dbReference>